<evidence type="ECO:0000313" key="2">
    <source>
        <dbReference type="Proteomes" id="UP001623591"/>
    </source>
</evidence>
<name>A0ABW8T3K2_9CLOT</name>
<dbReference type="RefSeq" id="WP_406769578.1">
    <property type="nucleotide sequence ID" value="NZ_JBJHZZ010000004.1"/>
</dbReference>
<evidence type="ECO:0000313" key="1">
    <source>
        <dbReference type="EMBL" id="MFL0247134.1"/>
    </source>
</evidence>
<comment type="caution">
    <text evidence="1">The sequence shown here is derived from an EMBL/GenBank/DDBJ whole genome shotgun (WGS) entry which is preliminary data.</text>
</comment>
<protein>
    <submittedName>
        <fullName evidence="1">Uncharacterized protein</fullName>
    </submittedName>
</protein>
<proteinExistence type="predicted"/>
<reference evidence="1 2" key="1">
    <citation type="submission" date="2024-11" db="EMBL/GenBank/DDBJ databases">
        <authorList>
            <person name="Heng Y.C."/>
            <person name="Lim A.C.H."/>
            <person name="Lee J.K.Y."/>
            <person name="Kittelmann S."/>
        </authorList>
    </citation>
    <scope>NUCLEOTIDE SEQUENCE [LARGE SCALE GENOMIC DNA]</scope>
    <source>
        <strain evidence="1 2">WILCCON 0185</strain>
    </source>
</reference>
<keyword evidence="2" id="KW-1185">Reference proteome</keyword>
<organism evidence="1 2">
    <name type="scientific">Candidatus Clostridium stratigraminis</name>
    <dbReference type="NCBI Taxonomy" id="3381661"/>
    <lineage>
        <taxon>Bacteria</taxon>
        <taxon>Bacillati</taxon>
        <taxon>Bacillota</taxon>
        <taxon>Clostridia</taxon>
        <taxon>Eubacteriales</taxon>
        <taxon>Clostridiaceae</taxon>
        <taxon>Clostridium</taxon>
    </lineage>
</organism>
<gene>
    <name evidence="1" type="ORF">ACJDUG_09125</name>
</gene>
<dbReference type="Proteomes" id="UP001623591">
    <property type="component" value="Unassembled WGS sequence"/>
</dbReference>
<dbReference type="EMBL" id="JBJHZZ010000004">
    <property type="protein sequence ID" value="MFL0247134.1"/>
    <property type="molecule type" value="Genomic_DNA"/>
</dbReference>
<sequence>MLNGNLSRVDANEATVDIYEYKSSQEIEQDAKTIRGDGLYDRK</sequence>
<accession>A0ABW8T3K2</accession>